<name>A0AAE1KFY2_PETCI</name>
<reference evidence="1" key="1">
    <citation type="submission" date="2023-10" db="EMBL/GenBank/DDBJ databases">
        <title>Genome assemblies of two species of porcelain crab, Petrolisthes cinctipes and Petrolisthes manimaculis (Anomura: Porcellanidae).</title>
        <authorList>
            <person name="Angst P."/>
        </authorList>
    </citation>
    <scope>NUCLEOTIDE SEQUENCE</scope>
    <source>
        <strain evidence="1">PB745_01</strain>
        <tissue evidence="1">Gill</tissue>
    </source>
</reference>
<sequence length="96" mass="10819">MAVGQGRLVLTEEGLQRTNWSNILTGCADAKARAFTEQLKSLQHQHVPHRPEHVETHRSALVWVSMSPCSREEVLCVAALQEERNPLQQDYPSQGM</sequence>
<dbReference type="EMBL" id="JAWQEG010002497">
    <property type="protein sequence ID" value="KAK3871568.1"/>
    <property type="molecule type" value="Genomic_DNA"/>
</dbReference>
<protein>
    <submittedName>
        <fullName evidence="1">Uncharacterized protein</fullName>
    </submittedName>
</protein>
<accession>A0AAE1KFY2</accession>
<keyword evidence="2" id="KW-1185">Reference proteome</keyword>
<comment type="caution">
    <text evidence="1">The sequence shown here is derived from an EMBL/GenBank/DDBJ whole genome shotgun (WGS) entry which is preliminary data.</text>
</comment>
<organism evidence="1 2">
    <name type="scientific">Petrolisthes cinctipes</name>
    <name type="common">Flat porcelain crab</name>
    <dbReference type="NCBI Taxonomy" id="88211"/>
    <lineage>
        <taxon>Eukaryota</taxon>
        <taxon>Metazoa</taxon>
        <taxon>Ecdysozoa</taxon>
        <taxon>Arthropoda</taxon>
        <taxon>Crustacea</taxon>
        <taxon>Multicrustacea</taxon>
        <taxon>Malacostraca</taxon>
        <taxon>Eumalacostraca</taxon>
        <taxon>Eucarida</taxon>
        <taxon>Decapoda</taxon>
        <taxon>Pleocyemata</taxon>
        <taxon>Anomura</taxon>
        <taxon>Galatheoidea</taxon>
        <taxon>Porcellanidae</taxon>
        <taxon>Petrolisthes</taxon>
    </lineage>
</organism>
<dbReference type="Proteomes" id="UP001286313">
    <property type="component" value="Unassembled WGS sequence"/>
</dbReference>
<evidence type="ECO:0000313" key="2">
    <source>
        <dbReference type="Proteomes" id="UP001286313"/>
    </source>
</evidence>
<gene>
    <name evidence="1" type="ORF">Pcinc_023308</name>
</gene>
<proteinExistence type="predicted"/>
<evidence type="ECO:0000313" key="1">
    <source>
        <dbReference type="EMBL" id="KAK3871568.1"/>
    </source>
</evidence>
<dbReference type="AlphaFoldDB" id="A0AAE1KFY2"/>